<gene>
    <name evidence="2" type="ORF">L9W94_08500</name>
</gene>
<evidence type="ECO:0000313" key="3">
    <source>
        <dbReference type="Proteomes" id="UP001140979"/>
    </source>
</evidence>
<dbReference type="RefSeq" id="WP_274683095.1">
    <property type="nucleotide sequence ID" value="NZ_JAKNBA010000011.1"/>
</dbReference>
<evidence type="ECO:0000259" key="1">
    <source>
        <dbReference type="Pfam" id="PF01381"/>
    </source>
</evidence>
<sequence>MNPKIISLKAKSLEIDHLVQSLIGDIEEASMNPVPSYPLDDTLTLVADMKERKGGLTLEDLELQTGLSQSTIKRLLKNPMRSSLENFLLVAGELGLKIKVESA</sequence>
<name>A0A9X4IPR0_9VIBR</name>
<accession>A0A9X4IPR0</accession>
<dbReference type="GO" id="GO:0003677">
    <property type="term" value="F:DNA binding"/>
    <property type="evidence" value="ECO:0007669"/>
    <property type="project" value="InterPro"/>
</dbReference>
<dbReference type="EMBL" id="JAKNBA010000011">
    <property type="protein sequence ID" value="MDE1242187.1"/>
    <property type="molecule type" value="Genomic_DNA"/>
</dbReference>
<dbReference type="AlphaFoldDB" id="A0A9X4IPR0"/>
<dbReference type="Pfam" id="PF01381">
    <property type="entry name" value="HTH_3"/>
    <property type="match status" value="1"/>
</dbReference>
<dbReference type="InterPro" id="IPR010982">
    <property type="entry name" value="Lambda_DNA-bd_dom_sf"/>
</dbReference>
<comment type="caution">
    <text evidence="2">The sequence shown here is derived from an EMBL/GenBank/DDBJ whole genome shotgun (WGS) entry which is preliminary data.</text>
</comment>
<dbReference type="CDD" id="cd00093">
    <property type="entry name" value="HTH_XRE"/>
    <property type="match status" value="1"/>
</dbReference>
<evidence type="ECO:0000313" key="2">
    <source>
        <dbReference type="EMBL" id="MDE1242187.1"/>
    </source>
</evidence>
<organism evidence="2 3">
    <name type="scientific">Vibrio aestuarianus</name>
    <dbReference type="NCBI Taxonomy" id="28171"/>
    <lineage>
        <taxon>Bacteria</taxon>
        <taxon>Pseudomonadati</taxon>
        <taxon>Pseudomonadota</taxon>
        <taxon>Gammaproteobacteria</taxon>
        <taxon>Vibrionales</taxon>
        <taxon>Vibrionaceae</taxon>
        <taxon>Vibrio</taxon>
    </lineage>
</organism>
<protein>
    <submittedName>
        <fullName evidence="2">Helix-turn-helix transcriptional regulator</fullName>
    </submittedName>
</protein>
<dbReference type="Proteomes" id="UP001140979">
    <property type="component" value="Unassembled WGS sequence"/>
</dbReference>
<dbReference type="Gene3D" id="1.10.260.40">
    <property type="entry name" value="lambda repressor-like DNA-binding domains"/>
    <property type="match status" value="1"/>
</dbReference>
<proteinExistence type="predicted"/>
<dbReference type="InterPro" id="IPR001387">
    <property type="entry name" value="Cro/C1-type_HTH"/>
</dbReference>
<reference evidence="2" key="1">
    <citation type="submission" date="2022-02" db="EMBL/GenBank/DDBJ databases">
        <title>Emergence and expansion in Europe of a Vibrio aestuarianus clonal complex pathogenic for oysters.</title>
        <authorList>
            <person name="Mesnil A."/>
            <person name="Travers M.-A."/>
        </authorList>
    </citation>
    <scope>NUCLEOTIDE SEQUENCE</scope>
    <source>
        <strain evidence="2">19_064_11T1</strain>
    </source>
</reference>
<feature type="domain" description="HTH cro/C1-type" evidence="1">
    <location>
        <begin position="53"/>
        <end position="98"/>
    </location>
</feature>